<dbReference type="EMBL" id="JAESDN010000007">
    <property type="protein sequence ID" value="KAG7047796.1"/>
    <property type="molecule type" value="Genomic_DNA"/>
</dbReference>
<gene>
    <name evidence="1" type="ORF">JMJ77_011138</name>
</gene>
<sequence>MLVASPAIVAFSATSPSVKRYLASLEPGPYLTFLAPFSPVRIPAGAKPHLKILSG</sequence>
<evidence type="ECO:0000313" key="1">
    <source>
        <dbReference type="EMBL" id="KAG7047796.1"/>
    </source>
</evidence>
<keyword evidence="2" id="KW-1185">Reference proteome</keyword>
<comment type="caution">
    <text evidence="1">The sequence shown here is derived from an EMBL/GenBank/DDBJ whole genome shotgun (WGS) entry which is preliminary data.</text>
</comment>
<proteinExistence type="predicted"/>
<dbReference type="AlphaFoldDB" id="A0A9P7R1J2"/>
<organism evidence="1 2">
    <name type="scientific">Colletotrichum scovillei</name>
    <dbReference type="NCBI Taxonomy" id="1209932"/>
    <lineage>
        <taxon>Eukaryota</taxon>
        <taxon>Fungi</taxon>
        <taxon>Dikarya</taxon>
        <taxon>Ascomycota</taxon>
        <taxon>Pezizomycotina</taxon>
        <taxon>Sordariomycetes</taxon>
        <taxon>Hypocreomycetidae</taxon>
        <taxon>Glomerellales</taxon>
        <taxon>Glomerellaceae</taxon>
        <taxon>Colletotrichum</taxon>
        <taxon>Colletotrichum acutatum species complex</taxon>
    </lineage>
</organism>
<evidence type="ECO:0000313" key="2">
    <source>
        <dbReference type="Proteomes" id="UP000699042"/>
    </source>
</evidence>
<accession>A0A9P7R1J2</accession>
<dbReference type="Proteomes" id="UP000699042">
    <property type="component" value="Unassembled WGS sequence"/>
</dbReference>
<reference evidence="1" key="1">
    <citation type="submission" date="2021-05" db="EMBL/GenBank/DDBJ databases">
        <title>Comparative genomics of three Colletotrichum scovillei strains and genetic complementation revealed genes involved fungal growth and virulence on chili pepper.</title>
        <authorList>
            <person name="Hsieh D.-K."/>
            <person name="Chuang S.-C."/>
            <person name="Chen C.-Y."/>
            <person name="Chao Y.-T."/>
            <person name="Lu M.-Y.J."/>
            <person name="Lee M.-H."/>
            <person name="Shih M.-C."/>
        </authorList>
    </citation>
    <scope>NUCLEOTIDE SEQUENCE</scope>
    <source>
        <strain evidence="1">Coll-153</strain>
    </source>
</reference>
<name>A0A9P7R1J2_9PEZI</name>
<protein>
    <submittedName>
        <fullName evidence="1">Uncharacterized protein</fullName>
    </submittedName>
</protein>